<dbReference type="AlphaFoldDB" id="A0A7V3KMH6"/>
<name>A0A7V3KMH6_UNCW3</name>
<sequence>MEKMGIKNSFSYKTIERAYEDPLVVLILREVFRLTQEPVREREHVFSPDGTGLPTSLKRNWENERRRGDNPEMDRYEKMVAMVGCTYKLFAAIEITENPKRP</sequence>
<feature type="region of interest" description="Disordered" evidence="1">
    <location>
        <begin position="43"/>
        <end position="72"/>
    </location>
</feature>
<evidence type="ECO:0008006" key="3">
    <source>
        <dbReference type="Google" id="ProtNLM"/>
    </source>
</evidence>
<reference evidence="2" key="1">
    <citation type="journal article" date="2020" name="mSystems">
        <title>Genome- and Community-Level Interaction Insights into Carbon Utilization and Element Cycling Functions of Hydrothermarchaeota in Hydrothermal Sediment.</title>
        <authorList>
            <person name="Zhou Z."/>
            <person name="Liu Y."/>
            <person name="Xu W."/>
            <person name="Pan J."/>
            <person name="Luo Z.H."/>
            <person name="Li M."/>
        </authorList>
    </citation>
    <scope>NUCLEOTIDE SEQUENCE [LARGE SCALE GENOMIC DNA]</scope>
    <source>
        <strain evidence="2">SpSt-754</strain>
    </source>
</reference>
<evidence type="ECO:0000313" key="2">
    <source>
        <dbReference type="EMBL" id="HGB35468.1"/>
    </source>
</evidence>
<accession>A0A7V3KMH6</accession>
<dbReference type="EMBL" id="DTGD01000041">
    <property type="protein sequence ID" value="HGB35468.1"/>
    <property type="molecule type" value="Genomic_DNA"/>
</dbReference>
<proteinExistence type="predicted"/>
<gene>
    <name evidence="2" type="ORF">ENV38_00980</name>
</gene>
<organism evidence="2">
    <name type="scientific">candidate division WOR-3 bacterium</name>
    <dbReference type="NCBI Taxonomy" id="2052148"/>
    <lineage>
        <taxon>Bacteria</taxon>
        <taxon>Bacteria division WOR-3</taxon>
    </lineage>
</organism>
<evidence type="ECO:0000256" key="1">
    <source>
        <dbReference type="SAM" id="MobiDB-lite"/>
    </source>
</evidence>
<protein>
    <recommendedName>
        <fullName evidence="3">Transposase</fullName>
    </recommendedName>
</protein>
<comment type="caution">
    <text evidence="2">The sequence shown here is derived from an EMBL/GenBank/DDBJ whole genome shotgun (WGS) entry which is preliminary data.</text>
</comment>
<feature type="compositionally biased region" description="Basic and acidic residues" evidence="1">
    <location>
        <begin position="59"/>
        <end position="72"/>
    </location>
</feature>